<feature type="compositionally biased region" description="Low complexity" evidence="1">
    <location>
        <begin position="319"/>
        <end position="333"/>
    </location>
</feature>
<dbReference type="AlphaFoldDB" id="A0A7R8WJX8"/>
<sequence length="361" mass="39695">MVLLFRLLLGLSIHFTLGQTPCVRVVLRDITNNPIAHVSAVALNPIAHVSAVALNPIAHVSAVALNPIAHVSAAPPLNPTTGHSVQIVKNSRGKIPSKTSSQGHAQKVVGKAKENTFLLQPSPELSKKRRTAGQTSHNPLSNDPPGQPLPERLLSKLQLTERSPSRRRLPKSPNKREQLSKPLPQKQLPKPALPARRNLHGRCPTAQGIRWTNPQTHDRETHDPEAHVPETHDPETHDPDTHGIRVMSGGPIQRLNPETHRIPIPIGHEKKETFEDDETTASAEEAFMSNNLFPETDTYQADSGETDMNGEIEDLDDPTSLSSWEGQESSTSSAHFSQSPRRPCCMPCNQPQRDLERYSAA</sequence>
<feature type="region of interest" description="Disordered" evidence="1">
    <location>
        <begin position="293"/>
        <end position="361"/>
    </location>
</feature>
<name>A0A7R8WJX8_9CRUS</name>
<keyword evidence="2" id="KW-0732">Signal</keyword>
<evidence type="ECO:0000313" key="3">
    <source>
        <dbReference type="EMBL" id="CAD7230376.1"/>
    </source>
</evidence>
<feature type="compositionally biased region" description="Polar residues" evidence="1">
    <location>
        <begin position="293"/>
        <end position="303"/>
    </location>
</feature>
<feature type="compositionally biased region" description="Polar residues" evidence="1">
    <location>
        <begin position="132"/>
        <end position="141"/>
    </location>
</feature>
<accession>A0A7R8WJX8</accession>
<feature type="signal peptide" evidence="2">
    <location>
        <begin position="1"/>
        <end position="18"/>
    </location>
</feature>
<feature type="compositionally biased region" description="Low complexity" evidence="1">
    <location>
        <begin position="181"/>
        <end position="195"/>
    </location>
</feature>
<gene>
    <name evidence="3" type="ORF">CTOB1V02_LOCUS8235</name>
</gene>
<evidence type="ECO:0000256" key="2">
    <source>
        <dbReference type="SAM" id="SignalP"/>
    </source>
</evidence>
<feature type="compositionally biased region" description="Acidic residues" evidence="1">
    <location>
        <begin position="304"/>
        <end position="317"/>
    </location>
</feature>
<feature type="chain" id="PRO_5043523513" evidence="2">
    <location>
        <begin position="19"/>
        <end position="361"/>
    </location>
</feature>
<reference evidence="3" key="1">
    <citation type="submission" date="2020-11" db="EMBL/GenBank/DDBJ databases">
        <authorList>
            <person name="Tran Van P."/>
        </authorList>
    </citation>
    <scope>NUCLEOTIDE SEQUENCE</scope>
</reference>
<dbReference type="EMBL" id="OB662642">
    <property type="protein sequence ID" value="CAD7230376.1"/>
    <property type="molecule type" value="Genomic_DNA"/>
</dbReference>
<protein>
    <submittedName>
        <fullName evidence="3">Uncharacterized protein</fullName>
    </submittedName>
</protein>
<feature type="compositionally biased region" description="Basic and acidic residues" evidence="1">
    <location>
        <begin position="216"/>
        <end position="242"/>
    </location>
</feature>
<evidence type="ECO:0000256" key="1">
    <source>
        <dbReference type="SAM" id="MobiDB-lite"/>
    </source>
</evidence>
<proteinExistence type="predicted"/>
<feature type="region of interest" description="Disordered" evidence="1">
    <location>
        <begin position="92"/>
        <end position="242"/>
    </location>
</feature>
<organism evidence="3">
    <name type="scientific">Cyprideis torosa</name>
    <dbReference type="NCBI Taxonomy" id="163714"/>
    <lineage>
        <taxon>Eukaryota</taxon>
        <taxon>Metazoa</taxon>
        <taxon>Ecdysozoa</taxon>
        <taxon>Arthropoda</taxon>
        <taxon>Crustacea</taxon>
        <taxon>Oligostraca</taxon>
        <taxon>Ostracoda</taxon>
        <taxon>Podocopa</taxon>
        <taxon>Podocopida</taxon>
        <taxon>Cytherocopina</taxon>
        <taxon>Cytheroidea</taxon>
        <taxon>Cytherideidae</taxon>
        <taxon>Cyprideis</taxon>
    </lineage>
</organism>